<dbReference type="EC" id="2.1.1.222" evidence="5"/>
<comment type="pathway">
    <text evidence="5">Cofactor biosynthesis; ubiquinone biosynthesis.</text>
</comment>
<dbReference type="HAMAP" id="MF_00472">
    <property type="entry name" value="UbiG"/>
    <property type="match status" value="1"/>
</dbReference>
<keyword evidence="2 5" id="KW-0808">Transferase</keyword>
<keyword evidence="4 5" id="KW-0949">S-adenosyl-L-methionine</keyword>
<evidence type="ECO:0000256" key="3">
    <source>
        <dbReference type="ARBA" id="ARBA00022688"/>
    </source>
</evidence>
<evidence type="ECO:0000256" key="5">
    <source>
        <dbReference type="HAMAP-Rule" id="MF_00472"/>
    </source>
</evidence>
<comment type="function">
    <text evidence="5">O-methyltransferase that catalyzes the 2 O-methylation steps in the ubiquinone biosynthetic pathway.</text>
</comment>
<keyword evidence="7" id="KW-1185">Reference proteome</keyword>
<sequence>MQAIPQDSTAAPHSDNVDAAEIAKFEALASRWWDPHSEFKPLHDINPLRLDFIDARAGLAGKKVLDVGCGGGILSESMAHRGADVTGIDLGEAPLAVARLHAQDSSLTIDYQCISVEALASQQPGEFDVVTCMEMLEHVPDPSSVIRACSTLVRPGGFVFFSTLNRTPKAYAFAILGAEYILRLLPRGTHDYAKFIRPSEMAAWSRASGLDVREQSGMTYNPLTRRYRLEANDVSVNYLMYCRKVGKQSA</sequence>
<dbReference type="InterPro" id="IPR029063">
    <property type="entry name" value="SAM-dependent_MTases_sf"/>
</dbReference>
<feature type="binding site" evidence="5">
    <location>
        <position position="49"/>
    </location>
    <ligand>
        <name>S-adenosyl-L-methionine</name>
        <dbReference type="ChEBI" id="CHEBI:59789"/>
    </ligand>
</feature>
<comment type="catalytic activity">
    <reaction evidence="5">
        <text>a 3-demethylubiquinol + S-adenosyl-L-methionine = a ubiquinol + S-adenosyl-L-homocysteine + H(+)</text>
        <dbReference type="Rhea" id="RHEA:44380"/>
        <dbReference type="Rhea" id="RHEA-COMP:9566"/>
        <dbReference type="Rhea" id="RHEA-COMP:10914"/>
        <dbReference type="ChEBI" id="CHEBI:15378"/>
        <dbReference type="ChEBI" id="CHEBI:17976"/>
        <dbReference type="ChEBI" id="CHEBI:57856"/>
        <dbReference type="ChEBI" id="CHEBI:59789"/>
        <dbReference type="ChEBI" id="CHEBI:84422"/>
        <dbReference type="EC" id="2.1.1.64"/>
    </reaction>
</comment>
<organism evidence="6 7">
    <name type="scientific">Vreelandella rituensis</name>
    <dbReference type="NCBI Taxonomy" id="2282306"/>
    <lineage>
        <taxon>Bacteria</taxon>
        <taxon>Pseudomonadati</taxon>
        <taxon>Pseudomonadota</taxon>
        <taxon>Gammaproteobacteria</taxon>
        <taxon>Oceanospirillales</taxon>
        <taxon>Halomonadaceae</taxon>
        <taxon>Vreelandella</taxon>
    </lineage>
</organism>
<feature type="binding site" evidence="5">
    <location>
        <position position="89"/>
    </location>
    <ligand>
        <name>S-adenosyl-L-methionine</name>
        <dbReference type="ChEBI" id="CHEBI:59789"/>
    </ligand>
</feature>
<keyword evidence="1 5" id="KW-0489">Methyltransferase</keyword>
<protein>
    <recommendedName>
        <fullName evidence="5">Ubiquinone biosynthesis O-methyltransferase</fullName>
    </recommendedName>
    <alternativeName>
        <fullName evidence="5">2-polyprenyl-6-hydroxyphenol methylase</fullName>
        <ecNumber evidence="5">2.1.1.222</ecNumber>
    </alternativeName>
    <alternativeName>
        <fullName evidence="5">3-demethylubiquinone 3-O-methyltransferase</fullName>
        <ecNumber evidence="5">2.1.1.64</ecNumber>
    </alternativeName>
</protein>
<dbReference type="FunFam" id="3.40.50.150:FF:000028">
    <property type="entry name" value="Ubiquinone biosynthesis O-methyltransferase"/>
    <property type="match status" value="1"/>
</dbReference>
<dbReference type="Proteomes" id="UP000253204">
    <property type="component" value="Unassembled WGS sequence"/>
</dbReference>
<dbReference type="SUPFAM" id="SSF53335">
    <property type="entry name" value="S-adenosyl-L-methionine-dependent methyltransferases"/>
    <property type="match status" value="1"/>
</dbReference>
<comment type="similarity">
    <text evidence="5">Belongs to the methyltransferase superfamily. UbiG/COQ3 family.</text>
</comment>
<accession>A0A368U7K2</accession>
<dbReference type="RefSeq" id="WP_114486690.1">
    <property type="nucleotide sequence ID" value="NZ_CBCSHM010000021.1"/>
</dbReference>
<dbReference type="PANTHER" id="PTHR43464">
    <property type="entry name" value="METHYLTRANSFERASE"/>
    <property type="match status" value="1"/>
</dbReference>
<evidence type="ECO:0000256" key="4">
    <source>
        <dbReference type="ARBA" id="ARBA00022691"/>
    </source>
</evidence>
<gene>
    <name evidence="5" type="primary">ubiG</name>
    <name evidence="6" type="ORF">DU506_09440</name>
</gene>
<dbReference type="GO" id="GO:0061542">
    <property type="term" value="F:3-demethylubiquinol 3-O-methyltransferase activity"/>
    <property type="evidence" value="ECO:0007669"/>
    <property type="project" value="UniProtKB-UniRule"/>
</dbReference>
<dbReference type="EC" id="2.1.1.64" evidence="5"/>
<dbReference type="InterPro" id="IPR010233">
    <property type="entry name" value="UbiG_MeTrfase"/>
</dbReference>
<dbReference type="OrthoDB" id="9801538at2"/>
<comment type="caution">
    <text evidence="6">The sequence shown here is derived from an EMBL/GenBank/DDBJ whole genome shotgun (WGS) entry which is preliminary data.</text>
</comment>
<dbReference type="EMBL" id="QPIJ01000018">
    <property type="protein sequence ID" value="RCV92092.1"/>
    <property type="molecule type" value="Genomic_DNA"/>
</dbReference>
<evidence type="ECO:0000256" key="1">
    <source>
        <dbReference type="ARBA" id="ARBA00022603"/>
    </source>
</evidence>
<dbReference type="AlphaFoldDB" id="A0A368U7K2"/>
<dbReference type="NCBIfam" id="TIGR01983">
    <property type="entry name" value="UbiG"/>
    <property type="match status" value="1"/>
</dbReference>
<dbReference type="Pfam" id="PF13489">
    <property type="entry name" value="Methyltransf_23"/>
    <property type="match status" value="1"/>
</dbReference>
<dbReference type="GO" id="GO:0102208">
    <property type="term" value="F:2-polyprenyl-6-hydroxyphenol methylase activity"/>
    <property type="evidence" value="ECO:0007669"/>
    <property type="project" value="UniProtKB-EC"/>
</dbReference>
<feature type="binding site" evidence="5">
    <location>
        <position position="133"/>
    </location>
    <ligand>
        <name>S-adenosyl-L-methionine</name>
        <dbReference type="ChEBI" id="CHEBI:59789"/>
    </ligand>
</feature>
<reference evidence="6 7" key="1">
    <citation type="submission" date="2018-07" db="EMBL/GenBank/DDBJ databases">
        <title>Halomonas rutogse sp. nov., isolated from Lake TangqianCo on Tibetan Plateau.</title>
        <authorList>
            <person name="Lu H."/>
            <person name="Xing P."/>
            <person name="Wu Q."/>
        </authorList>
    </citation>
    <scope>NUCLEOTIDE SEQUENCE [LARGE SCALE GENOMIC DNA]</scope>
    <source>
        <strain evidence="6 7">TQ8S</strain>
    </source>
</reference>
<comment type="catalytic activity">
    <reaction evidence="5">
        <text>a 3-(all-trans-polyprenyl)benzene-1,2-diol + S-adenosyl-L-methionine = a 2-methoxy-6-(all-trans-polyprenyl)phenol + S-adenosyl-L-homocysteine + H(+)</text>
        <dbReference type="Rhea" id="RHEA:31411"/>
        <dbReference type="Rhea" id="RHEA-COMP:9550"/>
        <dbReference type="Rhea" id="RHEA-COMP:9551"/>
        <dbReference type="ChEBI" id="CHEBI:15378"/>
        <dbReference type="ChEBI" id="CHEBI:57856"/>
        <dbReference type="ChEBI" id="CHEBI:59789"/>
        <dbReference type="ChEBI" id="CHEBI:62729"/>
        <dbReference type="ChEBI" id="CHEBI:62731"/>
        <dbReference type="EC" id="2.1.1.222"/>
    </reaction>
</comment>
<evidence type="ECO:0000313" key="7">
    <source>
        <dbReference type="Proteomes" id="UP000253204"/>
    </source>
</evidence>
<dbReference type="PANTHER" id="PTHR43464:SF19">
    <property type="entry name" value="UBIQUINONE BIOSYNTHESIS O-METHYLTRANSFERASE, MITOCHONDRIAL"/>
    <property type="match status" value="1"/>
</dbReference>
<dbReference type="Gene3D" id="3.40.50.150">
    <property type="entry name" value="Vaccinia Virus protein VP39"/>
    <property type="match status" value="1"/>
</dbReference>
<dbReference type="UniPathway" id="UPA00232"/>
<dbReference type="CDD" id="cd02440">
    <property type="entry name" value="AdoMet_MTases"/>
    <property type="match status" value="1"/>
</dbReference>
<evidence type="ECO:0000256" key="2">
    <source>
        <dbReference type="ARBA" id="ARBA00022679"/>
    </source>
</evidence>
<proteinExistence type="inferred from homology"/>
<dbReference type="GO" id="GO:0032259">
    <property type="term" value="P:methylation"/>
    <property type="evidence" value="ECO:0007669"/>
    <property type="project" value="UniProtKB-KW"/>
</dbReference>
<evidence type="ECO:0000313" key="6">
    <source>
        <dbReference type="EMBL" id="RCV92092.1"/>
    </source>
</evidence>
<feature type="binding site" evidence="5">
    <location>
        <position position="68"/>
    </location>
    <ligand>
        <name>S-adenosyl-L-methionine</name>
        <dbReference type="ChEBI" id="CHEBI:59789"/>
    </ligand>
</feature>
<dbReference type="GO" id="GO:0010420">
    <property type="term" value="F:polyprenyldihydroxybenzoate methyltransferase activity"/>
    <property type="evidence" value="ECO:0007669"/>
    <property type="project" value="InterPro"/>
</dbReference>
<name>A0A368U7K2_9GAMM</name>
<keyword evidence="3 5" id="KW-0831">Ubiquinone biosynthesis</keyword>